<keyword evidence="1" id="KW-0732">Signal</keyword>
<accession>A0A8R1IDM9</accession>
<evidence type="ECO:0000313" key="3">
    <source>
        <dbReference type="Proteomes" id="UP000005237"/>
    </source>
</evidence>
<dbReference type="AlphaFoldDB" id="A0A8R1IDM9"/>
<organism evidence="2 3">
    <name type="scientific">Caenorhabditis japonica</name>
    <dbReference type="NCBI Taxonomy" id="281687"/>
    <lineage>
        <taxon>Eukaryota</taxon>
        <taxon>Metazoa</taxon>
        <taxon>Ecdysozoa</taxon>
        <taxon>Nematoda</taxon>
        <taxon>Chromadorea</taxon>
        <taxon>Rhabditida</taxon>
        <taxon>Rhabditina</taxon>
        <taxon>Rhabditomorpha</taxon>
        <taxon>Rhabditoidea</taxon>
        <taxon>Rhabditidae</taxon>
        <taxon>Peloderinae</taxon>
        <taxon>Caenorhabditis</taxon>
    </lineage>
</organism>
<dbReference type="EnsemblMetazoa" id="CJA33999.1">
    <property type="protein sequence ID" value="CJA33999.1"/>
    <property type="gene ID" value="WBGene00209846"/>
</dbReference>
<sequence length="69" mass="8273">MWKLIFLGVTEVFRFLAALSKSSRYFDSMRSFDKRGGGRAFAGSWSPYLERFYDYKRSAYPYYLSDSYY</sequence>
<dbReference type="Proteomes" id="UP000005237">
    <property type="component" value="Unassembled WGS sequence"/>
</dbReference>
<reference evidence="3" key="1">
    <citation type="submission" date="2010-08" db="EMBL/GenBank/DDBJ databases">
        <authorList>
            <consortium name="Caenorhabditis japonica Sequencing Consortium"/>
            <person name="Wilson R.K."/>
        </authorList>
    </citation>
    <scope>NUCLEOTIDE SEQUENCE [LARGE SCALE GENOMIC DNA]</scope>
    <source>
        <strain evidence="3">DF5081</strain>
    </source>
</reference>
<feature type="signal peptide" evidence="1">
    <location>
        <begin position="1"/>
        <end position="18"/>
    </location>
</feature>
<name>A0A8R1IDM9_CAEJA</name>
<protein>
    <submittedName>
        <fullName evidence="2">Uncharacterized protein</fullName>
    </submittedName>
</protein>
<proteinExistence type="predicted"/>
<keyword evidence="3" id="KW-1185">Reference proteome</keyword>
<feature type="chain" id="PRO_5035740918" evidence="1">
    <location>
        <begin position="19"/>
        <end position="69"/>
    </location>
</feature>
<evidence type="ECO:0000256" key="1">
    <source>
        <dbReference type="SAM" id="SignalP"/>
    </source>
</evidence>
<evidence type="ECO:0000313" key="2">
    <source>
        <dbReference type="EnsemblMetazoa" id="CJA33999.1"/>
    </source>
</evidence>
<reference evidence="2" key="2">
    <citation type="submission" date="2022-06" db="UniProtKB">
        <authorList>
            <consortium name="EnsemblMetazoa"/>
        </authorList>
    </citation>
    <scope>IDENTIFICATION</scope>
    <source>
        <strain evidence="2">DF5081</strain>
    </source>
</reference>